<name>A0A4S4DDQ6_CAMSN</name>
<accession>A0A4S4DDQ6</accession>
<dbReference type="Proteomes" id="UP000306102">
    <property type="component" value="Unassembled WGS sequence"/>
</dbReference>
<dbReference type="Gene3D" id="1.20.58.340">
    <property type="entry name" value="Magnesium transport protein CorA, transmembrane region"/>
    <property type="match status" value="1"/>
</dbReference>
<dbReference type="EMBL" id="SDRB02011595">
    <property type="protein sequence ID" value="THG00790.1"/>
    <property type="molecule type" value="Genomic_DNA"/>
</dbReference>
<evidence type="ECO:0000313" key="4">
    <source>
        <dbReference type="Proteomes" id="UP000306102"/>
    </source>
</evidence>
<evidence type="ECO:0000256" key="1">
    <source>
        <dbReference type="ARBA" id="ARBA00007535"/>
    </source>
</evidence>
<dbReference type="GO" id="GO:0015095">
    <property type="term" value="F:magnesium ion transmembrane transporter activity"/>
    <property type="evidence" value="ECO:0007669"/>
    <property type="project" value="TreeGrafter"/>
</dbReference>
<dbReference type="AlphaFoldDB" id="A0A4S4DDQ6"/>
<evidence type="ECO:0000313" key="3">
    <source>
        <dbReference type="EMBL" id="THG00790.1"/>
    </source>
</evidence>
<dbReference type="PANTHER" id="PTHR13890">
    <property type="entry name" value="RNA SPLICING PROTEIN MRS2, MITOCHONDRIAL"/>
    <property type="match status" value="1"/>
</dbReference>
<organism evidence="3 4">
    <name type="scientific">Camellia sinensis var. sinensis</name>
    <name type="common">China tea</name>
    <dbReference type="NCBI Taxonomy" id="542762"/>
    <lineage>
        <taxon>Eukaryota</taxon>
        <taxon>Viridiplantae</taxon>
        <taxon>Streptophyta</taxon>
        <taxon>Embryophyta</taxon>
        <taxon>Tracheophyta</taxon>
        <taxon>Spermatophyta</taxon>
        <taxon>Magnoliopsida</taxon>
        <taxon>eudicotyledons</taxon>
        <taxon>Gunneridae</taxon>
        <taxon>Pentapetalae</taxon>
        <taxon>asterids</taxon>
        <taxon>Ericales</taxon>
        <taxon>Theaceae</taxon>
        <taxon>Camellia</taxon>
    </lineage>
</organism>
<comment type="caution">
    <text evidence="3">The sequence shown here is derived from an EMBL/GenBank/DDBJ whole genome shotgun (WGS) entry which is preliminary data.</text>
</comment>
<evidence type="ECO:0000256" key="2">
    <source>
        <dbReference type="SAM" id="MobiDB-lite"/>
    </source>
</evidence>
<reference evidence="3 4" key="1">
    <citation type="journal article" date="2018" name="Proc. Natl. Acad. Sci. U.S.A.">
        <title>Draft genome sequence of Camellia sinensis var. sinensis provides insights into the evolution of the tea genome and tea quality.</title>
        <authorList>
            <person name="Wei C."/>
            <person name="Yang H."/>
            <person name="Wang S."/>
            <person name="Zhao J."/>
            <person name="Liu C."/>
            <person name="Gao L."/>
            <person name="Xia E."/>
            <person name="Lu Y."/>
            <person name="Tai Y."/>
            <person name="She G."/>
            <person name="Sun J."/>
            <person name="Cao H."/>
            <person name="Tong W."/>
            <person name="Gao Q."/>
            <person name="Li Y."/>
            <person name="Deng W."/>
            <person name="Jiang X."/>
            <person name="Wang W."/>
            <person name="Chen Q."/>
            <person name="Zhang S."/>
            <person name="Li H."/>
            <person name="Wu J."/>
            <person name="Wang P."/>
            <person name="Li P."/>
            <person name="Shi C."/>
            <person name="Zheng F."/>
            <person name="Jian J."/>
            <person name="Huang B."/>
            <person name="Shan D."/>
            <person name="Shi M."/>
            <person name="Fang C."/>
            <person name="Yue Y."/>
            <person name="Li F."/>
            <person name="Li D."/>
            <person name="Wei S."/>
            <person name="Han B."/>
            <person name="Jiang C."/>
            <person name="Yin Y."/>
            <person name="Xia T."/>
            <person name="Zhang Z."/>
            <person name="Bennetzen J.L."/>
            <person name="Zhao S."/>
            <person name="Wan X."/>
        </authorList>
    </citation>
    <scope>NUCLEOTIDE SEQUENCE [LARGE SCALE GENOMIC DNA]</scope>
    <source>
        <strain evidence="4">cv. Shuchazao</strain>
        <tissue evidence="3">Leaf</tissue>
    </source>
</reference>
<keyword evidence="4" id="KW-1185">Reference proteome</keyword>
<dbReference type="PANTHER" id="PTHR13890:SF29">
    <property type="entry name" value="MAGNESIUM TRANSPORTER MRS2-F"/>
    <property type="match status" value="1"/>
</dbReference>
<dbReference type="InterPro" id="IPR039204">
    <property type="entry name" value="MRS2-like"/>
</dbReference>
<dbReference type="Gene3D" id="2.40.128.330">
    <property type="match status" value="1"/>
</dbReference>
<proteinExistence type="inferred from homology"/>
<sequence>MLLAFFGVPCRAVLVCQERSGGADFARLLWSSLAELMLLAKKEVAERTLLAFLGVPCRADVARQEASRGADLARRPWKFLAELMWLTEKEVAEQTLLAFLGVPCRTDVACQEVSRGADLARRPWKFLADQMLLAKKEVMERTLLAFLGVPCRADVARQEGSRGADLARLLWSSLAELILLAKKEVQEIMRRSGVQAQDLRVVEPELSNPSAILRRERAIVVNLEHIKAIITANEVLVPNPKDPFMVSFVRDLEFKLSDFGATMGSDKAMKQSPSNTPLEASDSSPKSPDEGSNRGNSKPLPFEFRAFEICLESVCRGLESEV</sequence>
<feature type="compositionally biased region" description="Polar residues" evidence="2">
    <location>
        <begin position="271"/>
        <end position="286"/>
    </location>
</feature>
<dbReference type="Pfam" id="PF22099">
    <property type="entry name" value="MRS2-like"/>
    <property type="match status" value="1"/>
</dbReference>
<gene>
    <name evidence="3" type="ORF">TEA_025557</name>
</gene>
<protein>
    <submittedName>
        <fullName evidence="3">Uncharacterized protein</fullName>
    </submittedName>
</protein>
<comment type="similarity">
    <text evidence="1">Belongs to the CorA metal ion transporter (MIT) (TC 1.A.35.5) family.</text>
</comment>
<feature type="region of interest" description="Disordered" evidence="2">
    <location>
        <begin position="265"/>
        <end position="300"/>
    </location>
</feature>